<dbReference type="RefSeq" id="WP_106393772.1">
    <property type="nucleotide sequence ID" value="NZ_PVNK01000194.1"/>
</dbReference>
<dbReference type="EC" id="3.1.1.10" evidence="4"/>
<dbReference type="OrthoDB" id="9804723at2"/>
<dbReference type="GO" id="GO:0050357">
    <property type="term" value="F:tropinesterase activity"/>
    <property type="evidence" value="ECO:0007669"/>
    <property type="project" value="UniProtKB-EC"/>
</dbReference>
<evidence type="ECO:0000313" key="4">
    <source>
        <dbReference type="EMBL" id="PRP93127.1"/>
    </source>
</evidence>
<dbReference type="InterPro" id="IPR029058">
    <property type="entry name" value="AB_hydrolase_fold"/>
</dbReference>
<comment type="similarity">
    <text evidence="1">Belongs to the AB hydrolase superfamily.</text>
</comment>
<reference evidence="4 5" key="1">
    <citation type="submission" date="2018-03" db="EMBL/GenBank/DDBJ databases">
        <title>Draft Genome Sequences of the Obligatory Marine Myxobacteria Enhygromyxa salina SWB005.</title>
        <authorList>
            <person name="Poehlein A."/>
            <person name="Moghaddam J.A."/>
            <person name="Harms H."/>
            <person name="Alanjari M."/>
            <person name="Koenig G.M."/>
            <person name="Daniel R."/>
            <person name="Schaeberle T.F."/>
        </authorList>
    </citation>
    <scope>NUCLEOTIDE SEQUENCE [LARGE SCALE GENOMIC DNA]</scope>
    <source>
        <strain evidence="4 5">SWB005</strain>
    </source>
</reference>
<gene>
    <name evidence="4" type="ORF">ENSA5_45020</name>
</gene>
<dbReference type="Pfam" id="PF00561">
    <property type="entry name" value="Abhydrolase_1"/>
    <property type="match status" value="1"/>
</dbReference>
<keyword evidence="5" id="KW-1185">Reference proteome</keyword>
<keyword evidence="2 4" id="KW-0378">Hydrolase</keyword>
<dbReference type="InterPro" id="IPR000073">
    <property type="entry name" value="AB_hydrolase_1"/>
</dbReference>
<dbReference type="AlphaFoldDB" id="A0A2S9XJW6"/>
<dbReference type="InterPro" id="IPR050266">
    <property type="entry name" value="AB_hydrolase_sf"/>
</dbReference>
<dbReference type="GO" id="GO:0016020">
    <property type="term" value="C:membrane"/>
    <property type="evidence" value="ECO:0007669"/>
    <property type="project" value="TreeGrafter"/>
</dbReference>
<protein>
    <submittedName>
        <fullName evidence="4">Tropinesterase</fullName>
        <ecNumber evidence="4">3.1.1.10</ecNumber>
    </submittedName>
</protein>
<dbReference type="Proteomes" id="UP000237968">
    <property type="component" value="Unassembled WGS sequence"/>
</dbReference>
<evidence type="ECO:0000259" key="3">
    <source>
        <dbReference type="Pfam" id="PF00561"/>
    </source>
</evidence>
<organism evidence="4 5">
    <name type="scientific">Enhygromyxa salina</name>
    <dbReference type="NCBI Taxonomy" id="215803"/>
    <lineage>
        <taxon>Bacteria</taxon>
        <taxon>Pseudomonadati</taxon>
        <taxon>Myxococcota</taxon>
        <taxon>Polyangia</taxon>
        <taxon>Nannocystales</taxon>
        <taxon>Nannocystaceae</taxon>
        <taxon>Enhygromyxa</taxon>
    </lineage>
</organism>
<evidence type="ECO:0000313" key="5">
    <source>
        <dbReference type="Proteomes" id="UP000237968"/>
    </source>
</evidence>
<comment type="caution">
    <text evidence="4">The sequence shown here is derived from an EMBL/GenBank/DDBJ whole genome shotgun (WGS) entry which is preliminary data.</text>
</comment>
<dbReference type="PRINTS" id="PR00111">
    <property type="entry name" value="ABHYDROLASE"/>
</dbReference>
<evidence type="ECO:0000256" key="2">
    <source>
        <dbReference type="ARBA" id="ARBA00022801"/>
    </source>
</evidence>
<dbReference type="SUPFAM" id="SSF53474">
    <property type="entry name" value="alpha/beta-Hydrolases"/>
    <property type="match status" value="1"/>
</dbReference>
<dbReference type="PANTHER" id="PTHR43798:SF14">
    <property type="entry name" value="SERINE HYDROLASE-LIKE PROTEIN DDB_G0286239"/>
    <property type="match status" value="1"/>
</dbReference>
<accession>A0A2S9XJW6</accession>
<proteinExistence type="inferred from homology"/>
<dbReference type="EMBL" id="PVNK01000194">
    <property type="protein sequence ID" value="PRP93127.1"/>
    <property type="molecule type" value="Genomic_DNA"/>
</dbReference>
<sequence length="288" mass="31328">MPDAVELDLPDLKLSGLAWGPKHGRPVLASHGWLDNATTMSRLAPLLCEALELRIVSLDLPGHGLSEHKRGPYHFVDSVADLIQAADALGWDRFTLLGHSMGAGISTLTAGAVPQRIERCVLLEGIGPIVDVPAEAARRLARSLRVEAAKRDKPKRLFPDPATAAARYREAAPMDPASARLLIDRGLVEVEGGWTWRADPRLRIDSRMRLSEEQVHAFLTAIECPVLLVSATQGWPHNGKVVAERIAAIRDITAVEIEGRHHVHLDDPAGVAALVIPFLKPLFEAPQP</sequence>
<feature type="domain" description="AB hydrolase-1" evidence="3">
    <location>
        <begin position="26"/>
        <end position="128"/>
    </location>
</feature>
<name>A0A2S9XJW6_9BACT</name>
<dbReference type="Gene3D" id="3.40.50.1820">
    <property type="entry name" value="alpha/beta hydrolase"/>
    <property type="match status" value="1"/>
</dbReference>
<evidence type="ECO:0000256" key="1">
    <source>
        <dbReference type="ARBA" id="ARBA00008645"/>
    </source>
</evidence>
<dbReference type="PANTHER" id="PTHR43798">
    <property type="entry name" value="MONOACYLGLYCEROL LIPASE"/>
    <property type="match status" value="1"/>
</dbReference>